<dbReference type="PROSITE" id="PS50054">
    <property type="entry name" value="TYR_PHOSPHATASE_DUAL"/>
    <property type="match status" value="1"/>
</dbReference>
<evidence type="ECO:0000256" key="5">
    <source>
        <dbReference type="ARBA" id="ARBA00047562"/>
    </source>
</evidence>
<dbReference type="Pfam" id="PF03162">
    <property type="entry name" value="Y_phosphatase2"/>
    <property type="match status" value="1"/>
</dbReference>
<feature type="region of interest" description="Disordered" evidence="8">
    <location>
        <begin position="337"/>
        <end position="381"/>
    </location>
</feature>
<evidence type="ECO:0000256" key="6">
    <source>
        <dbReference type="ARBA" id="ARBA00047927"/>
    </source>
</evidence>
<dbReference type="InterPro" id="IPR016130">
    <property type="entry name" value="Tyr_Pase_AS"/>
</dbReference>
<dbReference type="PRINTS" id="PR01911">
    <property type="entry name" value="PFDSPHPHTASE"/>
</dbReference>
<feature type="compositionally biased region" description="Low complexity" evidence="8">
    <location>
        <begin position="337"/>
        <end position="357"/>
    </location>
</feature>
<gene>
    <name evidence="10" type="ORF">DFQ27_009082</name>
</gene>
<dbReference type="InterPro" id="IPR020422">
    <property type="entry name" value="TYR_PHOSPHATASE_DUAL_dom"/>
</dbReference>
<evidence type="ECO:0000259" key="9">
    <source>
        <dbReference type="PROSITE" id="PS50054"/>
    </source>
</evidence>
<feature type="region of interest" description="Disordered" evidence="8">
    <location>
        <begin position="295"/>
        <end position="319"/>
    </location>
</feature>
<feature type="region of interest" description="Disordered" evidence="8">
    <location>
        <begin position="60"/>
        <end position="99"/>
    </location>
</feature>
<protein>
    <recommendedName>
        <fullName evidence="1">diphosphoinositol-polyphosphate diphosphatase</fullName>
        <ecNumber evidence="1">3.6.1.52</ecNumber>
    </recommendedName>
</protein>
<evidence type="ECO:0000256" key="4">
    <source>
        <dbReference type="ARBA" id="ARBA00047342"/>
    </source>
</evidence>
<dbReference type="FunFam" id="3.90.190.10:FF:000024">
    <property type="entry name" value="probable tyrosine-protein phosphatase At1g05000"/>
    <property type="match status" value="1"/>
</dbReference>
<name>A0A9P6UB14_9FUNG</name>
<dbReference type="Gene3D" id="3.90.190.10">
    <property type="entry name" value="Protein tyrosine phosphatase superfamily"/>
    <property type="match status" value="1"/>
</dbReference>
<dbReference type="PROSITE" id="PS00383">
    <property type="entry name" value="TYR_PHOSPHATASE_1"/>
    <property type="match status" value="1"/>
</dbReference>
<dbReference type="CDD" id="cd14528">
    <property type="entry name" value="PFA-DSP_Siw14"/>
    <property type="match status" value="1"/>
</dbReference>
<evidence type="ECO:0000313" key="10">
    <source>
        <dbReference type="EMBL" id="KAG0267178.1"/>
    </source>
</evidence>
<dbReference type="InterPro" id="IPR004861">
    <property type="entry name" value="Siw14-like"/>
</dbReference>
<comment type="similarity">
    <text evidence="3">Belongs to the protein-tyrosine phosphatase family. Atypical dual-specificity phosphatase Siw14-like subfamily.</text>
</comment>
<feature type="compositionally biased region" description="Low complexity" evidence="8">
    <location>
        <begin position="63"/>
        <end position="89"/>
    </location>
</feature>
<feature type="compositionally biased region" description="Polar residues" evidence="8">
    <location>
        <begin position="254"/>
        <end position="272"/>
    </location>
</feature>
<dbReference type="OrthoDB" id="6375174at2759"/>
<comment type="catalytic activity">
    <reaction evidence="7">
        <text>6-diphospho-1D-myo-inositol pentakisphosphate + H2O = 1D-myo-inositol hexakisphosphate + phosphate + H(+)</text>
        <dbReference type="Rhea" id="RHEA:79703"/>
        <dbReference type="ChEBI" id="CHEBI:15377"/>
        <dbReference type="ChEBI" id="CHEBI:15378"/>
        <dbReference type="ChEBI" id="CHEBI:43474"/>
        <dbReference type="ChEBI" id="CHEBI:58130"/>
        <dbReference type="ChEBI" id="CHEBI:230534"/>
        <dbReference type="EC" id="3.6.1.52"/>
    </reaction>
    <physiologicalReaction direction="left-to-right" evidence="7">
        <dbReference type="Rhea" id="RHEA:79704"/>
    </physiologicalReaction>
</comment>
<dbReference type="GO" id="GO:0005737">
    <property type="term" value="C:cytoplasm"/>
    <property type="evidence" value="ECO:0007669"/>
    <property type="project" value="TreeGrafter"/>
</dbReference>
<dbReference type="InterPro" id="IPR020428">
    <property type="entry name" value="PFA-DSPs"/>
</dbReference>
<sequence>MSDLKIDLPHVPDAPDPFMLQKRDFALAAILSEQVRVTATTMVESSAMASSSASLQTLPVPLSSHCSNGNSNNSNKSNSNNNSNNNSSSTGLMSNKEKAAHAPAAVASIGSSFAVELKSAGTTTTPTLEIQSMAINKSQYRQHHMEHGGHGVQIIPPPPRASDAAVESTPKSTAIPITTSLKTTPVVGASMSQPTAQNDTGAPIDDAGLSICKGSNGYSSSVPERASVPLTTTTTTTISAGRSDLVVAPPASNVPRTTSSASASMETLSAEQGPNAGPLVLSTAATTIAKHYLTTPSSLSSPLTSSPTTFTPTAASSGTDVHVASSSSLAPVSNSSAIYGSASSPTSSPTAGSSTNNNGGGGSSSSSGNNTNSSTSAATRSSALMTSATAIIKNSMSVPRAMTMAVELPDPNAESGSYQEDLCPPDNFNMVSTWIYRSSFPKKKHFPFLKKLGLKSILTLILEDYPEQNMKFLRENDITLFQFGIAGNKVSFFSFVLENKIPDDKICAALAVLLDRRNHPILIHCNKGKHRTGCLIGCLRKLQQWSHTSIFDEYRRFSHPKSRSMDQQFIELFDGREAWKVIDPDWLPDWKTLGHPW</sequence>
<evidence type="ECO:0000256" key="1">
    <source>
        <dbReference type="ARBA" id="ARBA00012527"/>
    </source>
</evidence>
<dbReference type="AlphaFoldDB" id="A0A9P6UB14"/>
<dbReference type="EC" id="3.6.1.52" evidence="1"/>
<keyword evidence="11" id="KW-1185">Reference proteome</keyword>
<dbReference type="GO" id="GO:0052840">
    <property type="term" value="F:inositol diphosphate tetrakisphosphate diphosphatase activity"/>
    <property type="evidence" value="ECO:0007669"/>
    <property type="project" value="TreeGrafter"/>
</dbReference>
<accession>A0A9P6UB14</accession>
<comment type="catalytic activity">
    <reaction evidence="6">
        <text>1,5-bis(diphospho)-1D-myo-inositol 2,3,4,6-tetrakisphosphate + H2O = 1-diphospho-1D-myo-inositol 2,3,4,5,6-pentakisphosphate + phosphate + 2 H(+)</text>
        <dbReference type="Rhea" id="RHEA:79699"/>
        <dbReference type="ChEBI" id="CHEBI:15377"/>
        <dbReference type="ChEBI" id="CHEBI:15378"/>
        <dbReference type="ChEBI" id="CHEBI:43474"/>
        <dbReference type="ChEBI" id="CHEBI:74946"/>
        <dbReference type="ChEBI" id="CHEBI:77983"/>
        <dbReference type="EC" id="3.6.1.52"/>
    </reaction>
    <physiologicalReaction direction="left-to-right" evidence="6">
        <dbReference type="Rhea" id="RHEA:79700"/>
    </physiologicalReaction>
</comment>
<dbReference type="Proteomes" id="UP000807716">
    <property type="component" value="Unassembled WGS sequence"/>
</dbReference>
<dbReference type="PANTHER" id="PTHR31126:SF48">
    <property type="entry name" value="INOSITOL PHOSPHATASE SIW14"/>
    <property type="match status" value="1"/>
</dbReference>
<evidence type="ECO:0000313" key="11">
    <source>
        <dbReference type="Proteomes" id="UP000807716"/>
    </source>
</evidence>
<feature type="region of interest" description="Disordered" evidence="8">
    <location>
        <begin position="241"/>
        <end position="276"/>
    </location>
</feature>
<evidence type="ECO:0000256" key="8">
    <source>
        <dbReference type="SAM" id="MobiDB-lite"/>
    </source>
</evidence>
<dbReference type="SUPFAM" id="SSF52799">
    <property type="entry name" value="(Phosphotyrosine protein) phosphatases II"/>
    <property type="match status" value="1"/>
</dbReference>
<evidence type="ECO:0000256" key="3">
    <source>
        <dbReference type="ARBA" id="ARBA00044949"/>
    </source>
</evidence>
<feature type="compositionally biased region" description="Low complexity" evidence="8">
    <location>
        <begin position="364"/>
        <end position="381"/>
    </location>
</feature>
<dbReference type="GO" id="GO:0016791">
    <property type="term" value="F:phosphatase activity"/>
    <property type="evidence" value="ECO:0007669"/>
    <property type="project" value="InterPro"/>
</dbReference>
<feature type="domain" description="Tyrosine-protein phosphatase" evidence="9">
    <location>
        <begin position="427"/>
        <end position="585"/>
    </location>
</feature>
<proteinExistence type="inferred from homology"/>
<comment type="catalytic activity">
    <reaction evidence="5">
        <text>3,5-bis(diphospho)-1D-myo-inositol 1,2,4,6-tetrakisphosphate + H2O = 3-diphospho-1D-myo-inositol 1,2,4,5,6-pentakisphosphate + phosphate + 2 H(+)</text>
        <dbReference type="Rhea" id="RHEA:56312"/>
        <dbReference type="ChEBI" id="CHEBI:15377"/>
        <dbReference type="ChEBI" id="CHEBI:15378"/>
        <dbReference type="ChEBI" id="CHEBI:43474"/>
        <dbReference type="ChEBI" id="CHEBI:140372"/>
        <dbReference type="ChEBI" id="CHEBI:140374"/>
        <dbReference type="EC" id="3.6.1.52"/>
    </reaction>
    <physiologicalReaction direction="left-to-right" evidence="5">
        <dbReference type="Rhea" id="RHEA:56313"/>
    </physiologicalReaction>
</comment>
<comment type="caution">
    <text evidence="10">The sequence shown here is derived from an EMBL/GenBank/DDBJ whole genome shotgun (WGS) entry which is preliminary data.</text>
</comment>
<dbReference type="PANTHER" id="PTHR31126">
    <property type="entry name" value="TYROSINE-PROTEIN PHOSPHATASE"/>
    <property type="match status" value="1"/>
</dbReference>
<evidence type="ECO:0000256" key="7">
    <source>
        <dbReference type="ARBA" id="ARBA00048424"/>
    </source>
</evidence>
<reference evidence="10" key="1">
    <citation type="journal article" date="2020" name="Fungal Divers.">
        <title>Resolving the Mortierellaceae phylogeny through synthesis of multi-gene phylogenetics and phylogenomics.</title>
        <authorList>
            <person name="Vandepol N."/>
            <person name="Liber J."/>
            <person name="Desiro A."/>
            <person name="Na H."/>
            <person name="Kennedy M."/>
            <person name="Barry K."/>
            <person name="Grigoriev I.V."/>
            <person name="Miller A.N."/>
            <person name="O'Donnell K."/>
            <person name="Stajich J.E."/>
            <person name="Bonito G."/>
        </authorList>
    </citation>
    <scope>NUCLEOTIDE SEQUENCE</scope>
    <source>
        <strain evidence="10">BC1065</strain>
    </source>
</reference>
<keyword evidence="2" id="KW-0378">Hydrolase</keyword>
<organism evidence="10 11">
    <name type="scientific">Actinomortierella ambigua</name>
    <dbReference type="NCBI Taxonomy" id="1343610"/>
    <lineage>
        <taxon>Eukaryota</taxon>
        <taxon>Fungi</taxon>
        <taxon>Fungi incertae sedis</taxon>
        <taxon>Mucoromycota</taxon>
        <taxon>Mortierellomycotina</taxon>
        <taxon>Mortierellomycetes</taxon>
        <taxon>Mortierellales</taxon>
        <taxon>Mortierellaceae</taxon>
        <taxon>Actinomortierella</taxon>
    </lineage>
</organism>
<comment type="catalytic activity">
    <reaction evidence="4">
        <text>5-diphospho-1D-myo-inositol 1,2,3,4,6-pentakisphosphate + H2O = 1D-myo-inositol hexakisphosphate + phosphate + H(+)</text>
        <dbReference type="Rhea" id="RHEA:22384"/>
        <dbReference type="ChEBI" id="CHEBI:15377"/>
        <dbReference type="ChEBI" id="CHEBI:15378"/>
        <dbReference type="ChEBI" id="CHEBI:43474"/>
        <dbReference type="ChEBI" id="CHEBI:58130"/>
        <dbReference type="ChEBI" id="CHEBI:58628"/>
        <dbReference type="EC" id="3.6.1.52"/>
    </reaction>
    <physiologicalReaction direction="left-to-right" evidence="4">
        <dbReference type="Rhea" id="RHEA:22385"/>
    </physiologicalReaction>
</comment>
<evidence type="ECO:0000256" key="2">
    <source>
        <dbReference type="ARBA" id="ARBA00022801"/>
    </source>
</evidence>
<dbReference type="EMBL" id="JAAAJB010000080">
    <property type="protein sequence ID" value="KAG0267178.1"/>
    <property type="molecule type" value="Genomic_DNA"/>
</dbReference>
<dbReference type="InterPro" id="IPR029021">
    <property type="entry name" value="Prot-tyrosine_phosphatase-like"/>
</dbReference>